<proteinExistence type="predicted"/>
<protein>
    <submittedName>
        <fullName evidence="2">Uncharacterized protein</fullName>
    </submittedName>
</protein>
<organism evidence="2 3">
    <name type="scientific">Dreissena polymorpha</name>
    <name type="common">Zebra mussel</name>
    <name type="synonym">Mytilus polymorpha</name>
    <dbReference type="NCBI Taxonomy" id="45954"/>
    <lineage>
        <taxon>Eukaryota</taxon>
        <taxon>Metazoa</taxon>
        <taxon>Spiralia</taxon>
        <taxon>Lophotrochozoa</taxon>
        <taxon>Mollusca</taxon>
        <taxon>Bivalvia</taxon>
        <taxon>Autobranchia</taxon>
        <taxon>Heteroconchia</taxon>
        <taxon>Euheterodonta</taxon>
        <taxon>Imparidentia</taxon>
        <taxon>Neoheterodontei</taxon>
        <taxon>Myida</taxon>
        <taxon>Dreissenoidea</taxon>
        <taxon>Dreissenidae</taxon>
        <taxon>Dreissena</taxon>
    </lineage>
</organism>
<sequence length="71" mass="7761">MQNKNEFISSMNDGSKFHWGARKTCPILPHRHVGTCKGSASHCKVLHAAKDSHSDKALSPAEPPDKQGSHQ</sequence>
<evidence type="ECO:0000256" key="1">
    <source>
        <dbReference type="SAM" id="MobiDB-lite"/>
    </source>
</evidence>
<feature type="region of interest" description="Disordered" evidence="1">
    <location>
        <begin position="47"/>
        <end position="71"/>
    </location>
</feature>
<gene>
    <name evidence="2" type="ORF">DPMN_041023</name>
</gene>
<name>A0A9D4CYP4_DREPO</name>
<reference evidence="2" key="1">
    <citation type="journal article" date="2019" name="bioRxiv">
        <title>The Genome of the Zebra Mussel, Dreissena polymorpha: A Resource for Invasive Species Research.</title>
        <authorList>
            <person name="McCartney M.A."/>
            <person name="Auch B."/>
            <person name="Kono T."/>
            <person name="Mallez S."/>
            <person name="Zhang Y."/>
            <person name="Obille A."/>
            <person name="Becker A."/>
            <person name="Abrahante J.E."/>
            <person name="Garbe J."/>
            <person name="Badalamenti J.P."/>
            <person name="Herman A."/>
            <person name="Mangelson H."/>
            <person name="Liachko I."/>
            <person name="Sullivan S."/>
            <person name="Sone E.D."/>
            <person name="Koren S."/>
            <person name="Silverstein K.A.T."/>
            <person name="Beckman K.B."/>
            <person name="Gohl D.M."/>
        </authorList>
    </citation>
    <scope>NUCLEOTIDE SEQUENCE</scope>
    <source>
        <strain evidence="2">Duluth1</strain>
        <tissue evidence="2">Whole animal</tissue>
    </source>
</reference>
<accession>A0A9D4CYP4</accession>
<comment type="caution">
    <text evidence="2">The sequence shown here is derived from an EMBL/GenBank/DDBJ whole genome shotgun (WGS) entry which is preliminary data.</text>
</comment>
<evidence type="ECO:0000313" key="2">
    <source>
        <dbReference type="EMBL" id="KAH3734584.1"/>
    </source>
</evidence>
<dbReference type="AlphaFoldDB" id="A0A9D4CYP4"/>
<reference evidence="2" key="2">
    <citation type="submission" date="2020-11" db="EMBL/GenBank/DDBJ databases">
        <authorList>
            <person name="McCartney M.A."/>
            <person name="Auch B."/>
            <person name="Kono T."/>
            <person name="Mallez S."/>
            <person name="Becker A."/>
            <person name="Gohl D.M."/>
            <person name="Silverstein K.A.T."/>
            <person name="Koren S."/>
            <person name="Bechman K.B."/>
            <person name="Herman A."/>
            <person name="Abrahante J.E."/>
            <person name="Garbe J."/>
        </authorList>
    </citation>
    <scope>NUCLEOTIDE SEQUENCE</scope>
    <source>
        <strain evidence="2">Duluth1</strain>
        <tissue evidence="2">Whole animal</tissue>
    </source>
</reference>
<dbReference type="Proteomes" id="UP000828390">
    <property type="component" value="Unassembled WGS sequence"/>
</dbReference>
<dbReference type="EMBL" id="JAIWYP010000011">
    <property type="protein sequence ID" value="KAH3734584.1"/>
    <property type="molecule type" value="Genomic_DNA"/>
</dbReference>
<keyword evidence="3" id="KW-1185">Reference proteome</keyword>
<evidence type="ECO:0000313" key="3">
    <source>
        <dbReference type="Proteomes" id="UP000828390"/>
    </source>
</evidence>